<dbReference type="AlphaFoldDB" id="A0A1M7ZHW4"/>
<organism evidence="3 4">
    <name type="scientific">Algoriphagus zhangzhouensis</name>
    <dbReference type="NCBI Taxonomy" id="1073327"/>
    <lineage>
        <taxon>Bacteria</taxon>
        <taxon>Pseudomonadati</taxon>
        <taxon>Bacteroidota</taxon>
        <taxon>Cytophagia</taxon>
        <taxon>Cytophagales</taxon>
        <taxon>Cyclobacteriaceae</taxon>
        <taxon>Algoriphagus</taxon>
    </lineage>
</organism>
<dbReference type="SUPFAM" id="SSF53756">
    <property type="entry name" value="UDP-Glycosyltransferase/glycogen phosphorylase"/>
    <property type="match status" value="1"/>
</dbReference>
<dbReference type="RefSeq" id="WP_073573069.1">
    <property type="nucleotide sequence ID" value="NZ_FRXN01000005.1"/>
</dbReference>
<protein>
    <submittedName>
        <fullName evidence="3">Glycosyltransferase involved in cell wall bisynthesis</fullName>
    </submittedName>
</protein>
<sequence>MRGKKTQRFLIVTHVPHLLWKGQLYAYGPYVREMNIWLQYVENYVLIAPKVEEGEPSKIDIKYSKLPIKFKTTQPLHFNSISKVFSSVFWGAKAFGYMIFEMNKASHIHLRCPGNMGLIGCIAQVFYPSKKKTAKYAGNWDPESAQPLSYRLQKYLLRSTTFTSNMQALVYGEWKDKTKNIKPFFTATYRNDELKPIRKPNFEQGINLIFVGVLEAHKSPQTLLEVARILKDRGINFKATFCGNGSQKGELEEQVKKYSLIDQVHILGNVPAEEVRRLLEESHFLIFISRSEGWPKAVAEAMFWGCVPLTTPVSCVGTMVGENGERGFLMGNDPEKISDKVVSLKDSPDTFFKISEAASQWSRTYTLDYFETEIGKLI</sequence>
<dbReference type="GO" id="GO:0016757">
    <property type="term" value="F:glycosyltransferase activity"/>
    <property type="evidence" value="ECO:0007669"/>
    <property type="project" value="InterPro"/>
</dbReference>
<name>A0A1M7ZHW4_9BACT</name>
<dbReference type="OrthoDB" id="1395864at2"/>
<evidence type="ECO:0000313" key="4">
    <source>
        <dbReference type="Proteomes" id="UP000184609"/>
    </source>
</evidence>
<dbReference type="PANTHER" id="PTHR46401:SF2">
    <property type="entry name" value="GLYCOSYLTRANSFERASE WBBK-RELATED"/>
    <property type="match status" value="1"/>
</dbReference>
<evidence type="ECO:0000313" key="3">
    <source>
        <dbReference type="EMBL" id="SHO64467.1"/>
    </source>
</evidence>
<dbReference type="Gene3D" id="3.40.50.2000">
    <property type="entry name" value="Glycogen Phosphorylase B"/>
    <property type="match status" value="2"/>
</dbReference>
<reference evidence="4" key="1">
    <citation type="submission" date="2016-12" db="EMBL/GenBank/DDBJ databases">
        <authorList>
            <person name="Varghese N."/>
            <person name="Submissions S."/>
        </authorList>
    </citation>
    <scope>NUCLEOTIDE SEQUENCE [LARGE SCALE GENOMIC DNA]</scope>
    <source>
        <strain evidence="4">DSM 25035</strain>
    </source>
</reference>
<dbReference type="Pfam" id="PF00534">
    <property type="entry name" value="Glycos_transf_1"/>
    <property type="match status" value="1"/>
</dbReference>
<feature type="domain" description="Glycosyl transferase family 1" evidence="2">
    <location>
        <begin position="203"/>
        <end position="360"/>
    </location>
</feature>
<gene>
    <name evidence="3" type="ORF">SAMN04488108_3470</name>
</gene>
<evidence type="ECO:0000256" key="1">
    <source>
        <dbReference type="ARBA" id="ARBA00022679"/>
    </source>
</evidence>
<dbReference type="Proteomes" id="UP000184609">
    <property type="component" value="Unassembled WGS sequence"/>
</dbReference>
<proteinExistence type="predicted"/>
<dbReference type="STRING" id="1073327.SAMN04488108_3470"/>
<keyword evidence="1 3" id="KW-0808">Transferase</keyword>
<dbReference type="InterPro" id="IPR001296">
    <property type="entry name" value="Glyco_trans_1"/>
</dbReference>
<keyword evidence="4" id="KW-1185">Reference proteome</keyword>
<evidence type="ECO:0000259" key="2">
    <source>
        <dbReference type="Pfam" id="PF00534"/>
    </source>
</evidence>
<accession>A0A1M7ZHW4</accession>
<dbReference type="PANTHER" id="PTHR46401">
    <property type="entry name" value="GLYCOSYLTRANSFERASE WBBK-RELATED"/>
    <property type="match status" value="1"/>
</dbReference>
<dbReference type="CDD" id="cd03801">
    <property type="entry name" value="GT4_PimA-like"/>
    <property type="match status" value="1"/>
</dbReference>
<dbReference type="EMBL" id="FRXN01000005">
    <property type="protein sequence ID" value="SHO64467.1"/>
    <property type="molecule type" value="Genomic_DNA"/>
</dbReference>